<dbReference type="PANTHER" id="PTHR39196">
    <property type="entry name" value="PRIMOSOME, DNAD SUBUNIT"/>
    <property type="match status" value="1"/>
</dbReference>
<feature type="compositionally biased region" description="Basic and acidic residues" evidence="2">
    <location>
        <begin position="260"/>
        <end position="271"/>
    </location>
</feature>
<organism evidence="5 6">
    <name type="scientific">Lacticaseibacillus paracasei subsp. paracasei CNCM I-4270</name>
    <dbReference type="NCBI Taxonomy" id="1256202"/>
    <lineage>
        <taxon>Bacteria</taxon>
        <taxon>Bacillati</taxon>
        <taxon>Bacillota</taxon>
        <taxon>Bacilli</taxon>
        <taxon>Lactobacillales</taxon>
        <taxon>Lactobacillaceae</taxon>
        <taxon>Lacticaseibacillus</taxon>
    </lineage>
</organism>
<dbReference type="Proteomes" id="UP000014249">
    <property type="component" value="Unassembled WGS sequence"/>
</dbReference>
<evidence type="ECO:0000259" key="3">
    <source>
        <dbReference type="Pfam" id="PF07261"/>
    </source>
</evidence>
<dbReference type="EMBL" id="ANJX01000403">
    <property type="protein sequence ID" value="EPC50399.1"/>
    <property type="molecule type" value="Genomic_DNA"/>
</dbReference>
<protein>
    <submittedName>
        <fullName evidence="5">Prophage P1 protein 20</fullName>
    </submittedName>
</protein>
<evidence type="ECO:0000256" key="2">
    <source>
        <dbReference type="SAM" id="MobiDB-lite"/>
    </source>
</evidence>
<dbReference type="Gene3D" id="1.10.10.630">
    <property type="entry name" value="DnaD domain-like"/>
    <property type="match status" value="1"/>
</dbReference>
<evidence type="ECO:0000313" key="5">
    <source>
        <dbReference type="EMBL" id="EPC50399.1"/>
    </source>
</evidence>
<dbReference type="InterPro" id="IPR034829">
    <property type="entry name" value="DnaD-like_sf"/>
</dbReference>
<dbReference type="AlphaFoldDB" id="A0A8E0IFH8"/>
<feature type="domain" description="DnaB/C C-terminal" evidence="3">
    <location>
        <begin position="173"/>
        <end position="241"/>
    </location>
</feature>
<feature type="region of interest" description="Disordered" evidence="2">
    <location>
        <begin position="239"/>
        <end position="287"/>
    </location>
</feature>
<feature type="compositionally biased region" description="Basic and acidic residues" evidence="2">
    <location>
        <begin position="239"/>
        <end position="249"/>
    </location>
</feature>
<proteinExistence type="inferred from homology"/>
<dbReference type="InterPro" id="IPR025400">
    <property type="entry name" value="Lin1244/Lin1753-like_N"/>
</dbReference>
<evidence type="ECO:0000313" key="6">
    <source>
        <dbReference type="Proteomes" id="UP000014249"/>
    </source>
</evidence>
<feature type="compositionally biased region" description="Basic and acidic residues" evidence="2">
    <location>
        <begin position="278"/>
        <end position="287"/>
    </location>
</feature>
<evidence type="ECO:0000256" key="1">
    <source>
        <dbReference type="ARBA" id="ARBA00093462"/>
    </source>
</evidence>
<accession>A0A8E0IFH8</accession>
<dbReference type="InterPro" id="IPR006343">
    <property type="entry name" value="DnaB/C_C"/>
</dbReference>
<evidence type="ECO:0000259" key="4">
    <source>
        <dbReference type="Pfam" id="PF14297"/>
    </source>
</evidence>
<reference evidence="5 6" key="1">
    <citation type="journal article" date="2013" name="PLoS ONE">
        <title>Lactobacillus paracasei comparative genomics: towards species pan-genome definition and exploitation of diversity.</title>
        <authorList>
            <person name="Smokvina T."/>
            <person name="Wels M."/>
            <person name="Polka J."/>
            <person name="Chervaux C."/>
            <person name="Brisse S."/>
            <person name="Boekhorst J."/>
            <person name="van Hylckama Vlieg J.E."/>
            <person name="Siezen R.J."/>
        </authorList>
    </citation>
    <scope>NUCLEOTIDE SEQUENCE [LARGE SCALE GENOMIC DNA]</scope>
    <source>
        <strain evidence="5 6">CNCM I-4270</strain>
    </source>
</reference>
<dbReference type="Pfam" id="PF07261">
    <property type="entry name" value="DnaB_2"/>
    <property type="match status" value="1"/>
</dbReference>
<comment type="similarity">
    <text evidence="1">Belongs to the DnaB/DnaD family.</text>
</comment>
<feature type="domain" description="Lin1244/Lin1753-like N-terminal" evidence="4">
    <location>
        <begin position="11"/>
        <end position="104"/>
    </location>
</feature>
<comment type="caution">
    <text evidence="5">The sequence shown here is derived from an EMBL/GenBank/DDBJ whole genome shotgun (WGS) entry which is preliminary data.</text>
</comment>
<gene>
    <name evidence="5" type="ORF">Lpp77_14626</name>
</gene>
<dbReference type="PANTHER" id="PTHR39196:SF1">
    <property type="entry name" value="PRIMOSOME, DNAD SUBUNIT"/>
    <property type="match status" value="1"/>
</dbReference>
<name>A0A8E0IFH8_LACPA</name>
<dbReference type="Pfam" id="PF14297">
    <property type="entry name" value="Lin1244_N"/>
    <property type="match status" value="1"/>
</dbReference>
<sequence length="305" mass="34891">MARPVKEGLDYFPFDVDFATNEKTEAITGEFGPKGVLIFIYLLAAIYRKGYYLEWTELAKNQLVNRVSGATGELVGLVVKRLIEYGTFNKDLFLSDNVLTSQRIQETFTDATKRRKSQKPTLYWINAYNNSSSDGVNDDINTQSKVKKSKVNKNKTDSQAGVRVHENARLLWQNVWGFPNAIATQDLEEWIGNFGDDLVCWVIKYAARKDVKAKGADRYLAKVFDGYTERKIKTVEQAEAESKKHEETARANYTGPQHYGKPERVDKEPDWLKPGYQEPKHEVTPEQRAKLAEQLEQLNKLGEKN</sequence>